<dbReference type="EMBL" id="BGPR01041903">
    <property type="protein sequence ID" value="GBO18255.1"/>
    <property type="molecule type" value="Genomic_DNA"/>
</dbReference>
<proteinExistence type="predicted"/>
<reference evidence="1 2" key="1">
    <citation type="journal article" date="2019" name="Sci. Rep.">
        <title>Orb-weaving spider Araneus ventricosus genome elucidates the spidroin gene catalogue.</title>
        <authorList>
            <person name="Kono N."/>
            <person name="Nakamura H."/>
            <person name="Ohtoshi R."/>
            <person name="Moran D.A.P."/>
            <person name="Shinohara A."/>
            <person name="Yoshida Y."/>
            <person name="Fujiwara M."/>
            <person name="Mori M."/>
            <person name="Tomita M."/>
            <person name="Arakawa K."/>
        </authorList>
    </citation>
    <scope>NUCLEOTIDE SEQUENCE [LARGE SCALE GENOMIC DNA]</scope>
</reference>
<gene>
    <name evidence="1" type="ORF">AVEN_238353_1</name>
</gene>
<comment type="caution">
    <text evidence="1">The sequence shown here is derived from an EMBL/GenBank/DDBJ whole genome shotgun (WGS) entry which is preliminary data.</text>
</comment>
<accession>A0A4Y2UZ42</accession>
<dbReference type="Proteomes" id="UP000499080">
    <property type="component" value="Unassembled WGS sequence"/>
</dbReference>
<organism evidence="1 2">
    <name type="scientific">Araneus ventricosus</name>
    <name type="common">Orbweaver spider</name>
    <name type="synonym">Epeira ventricosa</name>
    <dbReference type="NCBI Taxonomy" id="182803"/>
    <lineage>
        <taxon>Eukaryota</taxon>
        <taxon>Metazoa</taxon>
        <taxon>Ecdysozoa</taxon>
        <taxon>Arthropoda</taxon>
        <taxon>Chelicerata</taxon>
        <taxon>Arachnida</taxon>
        <taxon>Araneae</taxon>
        <taxon>Araneomorphae</taxon>
        <taxon>Entelegynae</taxon>
        <taxon>Araneoidea</taxon>
        <taxon>Araneidae</taxon>
        <taxon>Araneus</taxon>
    </lineage>
</organism>
<dbReference type="AlphaFoldDB" id="A0A4Y2UZ42"/>
<evidence type="ECO:0000313" key="2">
    <source>
        <dbReference type="Proteomes" id="UP000499080"/>
    </source>
</evidence>
<evidence type="ECO:0000313" key="1">
    <source>
        <dbReference type="EMBL" id="GBO18255.1"/>
    </source>
</evidence>
<name>A0A4Y2UZ42_ARAVE</name>
<protein>
    <submittedName>
        <fullName evidence="1">Uncharacterized protein</fullName>
    </submittedName>
</protein>
<sequence>MRRAAPANYLILQKMKKPAGFKNTVHQLACLLQTYAINKQVLSACKSGFHSRMFGGHCIIFFRFREESVRVQALMIPGYDLVAFDNAVVAIHHEHPYLYLDERDLLIVAAATEQRLICVLCFGETGFSFRVNGVLRKSRWVEKIARGSLEGI</sequence>
<keyword evidence="2" id="KW-1185">Reference proteome</keyword>